<dbReference type="PANTHER" id="PTHR32196:SF63">
    <property type="entry name" value="INNER MEMBRANE ABC TRANSPORTER PERMEASE PROTEIN YJFF"/>
    <property type="match status" value="1"/>
</dbReference>
<gene>
    <name evidence="7" type="ORF">SAMN02745110_00626</name>
</gene>
<dbReference type="EMBL" id="FUXA01000005">
    <property type="protein sequence ID" value="SJZ48762.1"/>
    <property type="molecule type" value="Genomic_DNA"/>
</dbReference>
<dbReference type="AlphaFoldDB" id="A0A1T4L201"/>
<sequence length="351" mass="37198">MKEKTKKGNASGFGRRFASASDTNILLTITIVIFFMMYIGAMCFQGKGFLKPQTFFNILNSDAPLIITSVGLSIVMISGGIDISVGGVVALVSMSCAVYLDYHGGSILGAIGISLAIGLAFGLVQGFLVAYLEIQPFIVTLAGMFFARGMTTIVHTASFNVKNKEFLELKNTRINVPGFGSVNKIGKYVNAYVEIGVIVAILTVLIFFVVLKWTKLGRGFYAVGGNNQSALMLGVNVKRTKFLAHLICGLLAGVAGFVYFMHVGSGSALHASGMEMNAIASSIIGGTMLTGGVGNTIGTFFGVLSLATIKNIVSSAGLDQPWWTGITIAAMLCIFLVIQSVVIAKKKRLLK</sequence>
<dbReference type="RefSeq" id="WP_078786321.1">
    <property type="nucleotide sequence ID" value="NZ_CAJOJK010000008.1"/>
</dbReference>
<dbReference type="InterPro" id="IPR001851">
    <property type="entry name" value="ABC_transp_permease"/>
</dbReference>
<proteinExistence type="predicted"/>
<evidence type="ECO:0000256" key="3">
    <source>
        <dbReference type="ARBA" id="ARBA00022692"/>
    </source>
</evidence>
<evidence type="ECO:0000256" key="4">
    <source>
        <dbReference type="ARBA" id="ARBA00022989"/>
    </source>
</evidence>
<feature type="transmembrane region" description="Helical" evidence="6">
    <location>
        <begin position="283"/>
        <end position="309"/>
    </location>
</feature>
<keyword evidence="4 6" id="KW-1133">Transmembrane helix</keyword>
<dbReference type="GO" id="GO:0022857">
    <property type="term" value="F:transmembrane transporter activity"/>
    <property type="evidence" value="ECO:0007669"/>
    <property type="project" value="InterPro"/>
</dbReference>
<comment type="subcellular location">
    <subcellularLocation>
        <location evidence="1">Cell membrane</location>
        <topology evidence="1">Multi-pass membrane protein</topology>
    </subcellularLocation>
</comment>
<dbReference type="PANTHER" id="PTHR32196">
    <property type="entry name" value="ABC TRANSPORTER PERMEASE PROTEIN YPHD-RELATED-RELATED"/>
    <property type="match status" value="1"/>
</dbReference>
<feature type="transmembrane region" description="Helical" evidence="6">
    <location>
        <begin position="25"/>
        <end position="44"/>
    </location>
</feature>
<feature type="transmembrane region" description="Helical" evidence="6">
    <location>
        <begin position="137"/>
        <end position="161"/>
    </location>
</feature>
<keyword evidence="7" id="KW-0813">Transport</keyword>
<keyword evidence="3 6" id="KW-0812">Transmembrane</keyword>
<organism evidence="7 8">
    <name type="scientific">Eubacterium ruminantium</name>
    <dbReference type="NCBI Taxonomy" id="42322"/>
    <lineage>
        <taxon>Bacteria</taxon>
        <taxon>Bacillati</taxon>
        <taxon>Bacillota</taxon>
        <taxon>Clostridia</taxon>
        <taxon>Eubacteriales</taxon>
        <taxon>Eubacteriaceae</taxon>
        <taxon>Eubacterium</taxon>
    </lineage>
</organism>
<keyword evidence="2" id="KW-1003">Cell membrane</keyword>
<evidence type="ECO:0000313" key="7">
    <source>
        <dbReference type="EMBL" id="SJZ48762.1"/>
    </source>
</evidence>
<feature type="transmembrane region" description="Helical" evidence="6">
    <location>
        <begin position="321"/>
        <end position="344"/>
    </location>
</feature>
<name>A0A1T4L201_9FIRM</name>
<evidence type="ECO:0000256" key="5">
    <source>
        <dbReference type="ARBA" id="ARBA00023136"/>
    </source>
</evidence>
<evidence type="ECO:0000313" key="8">
    <source>
        <dbReference type="Proteomes" id="UP000189857"/>
    </source>
</evidence>
<feature type="transmembrane region" description="Helical" evidence="6">
    <location>
        <begin position="242"/>
        <end position="262"/>
    </location>
</feature>
<dbReference type="CDD" id="cd06579">
    <property type="entry name" value="TM_PBP1_transp_AraH_like"/>
    <property type="match status" value="1"/>
</dbReference>
<dbReference type="OrthoDB" id="9813906at2"/>
<protein>
    <submittedName>
        <fullName evidence="7">Simple sugar transport system permease protein</fullName>
    </submittedName>
</protein>
<keyword evidence="7" id="KW-0762">Sugar transport</keyword>
<evidence type="ECO:0000256" key="6">
    <source>
        <dbReference type="SAM" id="Phobius"/>
    </source>
</evidence>
<keyword evidence="5 6" id="KW-0472">Membrane</keyword>
<reference evidence="7 8" key="1">
    <citation type="submission" date="2017-02" db="EMBL/GenBank/DDBJ databases">
        <authorList>
            <person name="Peterson S.W."/>
        </authorList>
    </citation>
    <scope>NUCLEOTIDE SEQUENCE [LARGE SCALE GENOMIC DNA]</scope>
    <source>
        <strain evidence="7 8">ATCC 17233</strain>
    </source>
</reference>
<evidence type="ECO:0000256" key="1">
    <source>
        <dbReference type="ARBA" id="ARBA00004651"/>
    </source>
</evidence>
<keyword evidence="8" id="KW-1185">Reference proteome</keyword>
<dbReference type="GO" id="GO:0005886">
    <property type="term" value="C:plasma membrane"/>
    <property type="evidence" value="ECO:0007669"/>
    <property type="project" value="UniProtKB-SubCell"/>
</dbReference>
<dbReference type="Pfam" id="PF02653">
    <property type="entry name" value="BPD_transp_2"/>
    <property type="match status" value="1"/>
</dbReference>
<evidence type="ECO:0000256" key="2">
    <source>
        <dbReference type="ARBA" id="ARBA00022475"/>
    </source>
</evidence>
<accession>A0A1T4L201</accession>
<feature type="transmembrane region" description="Helical" evidence="6">
    <location>
        <begin position="191"/>
        <end position="211"/>
    </location>
</feature>
<feature type="transmembrane region" description="Helical" evidence="6">
    <location>
        <begin position="107"/>
        <end position="131"/>
    </location>
</feature>
<dbReference type="Proteomes" id="UP000189857">
    <property type="component" value="Unassembled WGS sequence"/>
</dbReference>